<dbReference type="Gene3D" id="3.20.20.80">
    <property type="entry name" value="Glycosidases"/>
    <property type="match status" value="1"/>
</dbReference>
<keyword evidence="3" id="KW-0326">Glycosidase</keyword>
<comment type="similarity">
    <text evidence="1">Belongs to the glycosyl hydrolase 39 family.</text>
</comment>
<dbReference type="EMBL" id="BAABHK010000002">
    <property type="protein sequence ID" value="GAA4623191.1"/>
    <property type="molecule type" value="Genomic_DNA"/>
</dbReference>
<dbReference type="InterPro" id="IPR000514">
    <property type="entry name" value="Glyco_hydro_39"/>
</dbReference>
<gene>
    <name evidence="5" type="ORF">GCM10023196_018400</name>
</gene>
<dbReference type="SUPFAM" id="SSF51445">
    <property type="entry name" value="(Trans)glycosidases"/>
    <property type="match status" value="1"/>
</dbReference>
<accession>A0ABP8U3P8</accession>
<dbReference type="PROSITE" id="PS01027">
    <property type="entry name" value="GLYCOSYL_HYDROL_F39"/>
    <property type="match status" value="1"/>
</dbReference>
<comment type="caution">
    <text evidence="5">The sequence shown here is derived from an EMBL/GenBank/DDBJ whole genome shotgun (WGS) entry which is preliminary data.</text>
</comment>
<dbReference type="InterPro" id="IPR049166">
    <property type="entry name" value="GH39_cat"/>
</dbReference>
<evidence type="ECO:0000256" key="3">
    <source>
        <dbReference type="ARBA" id="ARBA00023295"/>
    </source>
</evidence>
<evidence type="ECO:0000259" key="4">
    <source>
        <dbReference type="Pfam" id="PF01229"/>
    </source>
</evidence>
<dbReference type="PROSITE" id="PS51318">
    <property type="entry name" value="TAT"/>
    <property type="match status" value="1"/>
</dbReference>
<feature type="domain" description="Glycosyl hydrolases family 39 N-terminal catalytic" evidence="4">
    <location>
        <begin position="49"/>
        <end position="509"/>
    </location>
</feature>
<dbReference type="Pfam" id="PF01229">
    <property type="entry name" value="Glyco_hydro_39"/>
    <property type="match status" value="1"/>
</dbReference>
<dbReference type="InterPro" id="IPR006311">
    <property type="entry name" value="TAT_signal"/>
</dbReference>
<proteinExistence type="inferred from homology"/>
<name>A0ABP8U3P8_9ACTN</name>
<keyword evidence="2" id="KW-0378">Hydrolase</keyword>
<dbReference type="Gene3D" id="2.60.40.1500">
    <property type="entry name" value="Glycosyl hydrolase domain, family 39"/>
    <property type="match status" value="1"/>
</dbReference>
<protein>
    <submittedName>
        <fullName evidence="5">Cellulase family glycosylhydrolase</fullName>
    </submittedName>
</protein>
<dbReference type="PANTHER" id="PTHR12631">
    <property type="entry name" value="ALPHA-L-IDURONIDASE"/>
    <property type="match status" value="1"/>
</dbReference>
<organism evidence="5 6">
    <name type="scientific">Actinoallomurus vinaceus</name>
    <dbReference type="NCBI Taxonomy" id="1080074"/>
    <lineage>
        <taxon>Bacteria</taxon>
        <taxon>Bacillati</taxon>
        <taxon>Actinomycetota</taxon>
        <taxon>Actinomycetes</taxon>
        <taxon>Streptosporangiales</taxon>
        <taxon>Thermomonosporaceae</taxon>
        <taxon>Actinoallomurus</taxon>
    </lineage>
</organism>
<evidence type="ECO:0000256" key="1">
    <source>
        <dbReference type="ARBA" id="ARBA00008875"/>
    </source>
</evidence>
<dbReference type="InterPro" id="IPR049165">
    <property type="entry name" value="GH39_as"/>
</dbReference>
<dbReference type="RefSeq" id="WP_345430222.1">
    <property type="nucleotide sequence ID" value="NZ_BAABHK010000002.1"/>
</dbReference>
<dbReference type="PRINTS" id="PR00745">
    <property type="entry name" value="GLHYDRLASE39"/>
</dbReference>
<dbReference type="InterPro" id="IPR017853">
    <property type="entry name" value="GH"/>
</dbReference>
<dbReference type="InterPro" id="IPR051923">
    <property type="entry name" value="Glycosyl_Hydrolase_39"/>
</dbReference>
<evidence type="ECO:0000313" key="5">
    <source>
        <dbReference type="EMBL" id="GAA4623191.1"/>
    </source>
</evidence>
<dbReference type="SUPFAM" id="SSF51011">
    <property type="entry name" value="Glycosyl hydrolase domain"/>
    <property type="match status" value="1"/>
</dbReference>
<evidence type="ECO:0000313" key="6">
    <source>
        <dbReference type="Proteomes" id="UP001501442"/>
    </source>
</evidence>
<keyword evidence="6" id="KW-1185">Reference proteome</keyword>
<dbReference type="PANTHER" id="PTHR12631:SF10">
    <property type="entry name" value="BETA-XYLOSIDASE-LIKE PROTEIN-RELATED"/>
    <property type="match status" value="1"/>
</dbReference>
<reference evidence="6" key="1">
    <citation type="journal article" date="2019" name="Int. J. Syst. Evol. Microbiol.">
        <title>The Global Catalogue of Microorganisms (GCM) 10K type strain sequencing project: providing services to taxonomists for standard genome sequencing and annotation.</title>
        <authorList>
            <consortium name="The Broad Institute Genomics Platform"/>
            <consortium name="The Broad Institute Genome Sequencing Center for Infectious Disease"/>
            <person name="Wu L."/>
            <person name="Ma J."/>
        </authorList>
    </citation>
    <scope>NUCLEOTIDE SEQUENCE [LARGE SCALE GENOMIC DNA]</scope>
    <source>
        <strain evidence="6">JCM 17939</strain>
    </source>
</reference>
<sequence length="544" mass="58997">MAETPARQGLTRRQMLAGGAAAAGSVLGAELLRPGTAAAAETRSTGAQVIVDLTKPTSPFPHVWERVVGGDWAKQALRRDYQDQLFACHDELGIQSLRFHGVLNSSMSTYFPTVNGRPRNPALSNDDYSFFNVDQIYDALVDRGMHPYVELSSMPAALQASPQPFGVFLYDFNQMEPKDYALWGKVVGDFARHMVDRYGIGEVRKWPFEVWNEPNLSVFFNGDQQAYFKLYRYAAEAIKNVDASLQVGGPATSAGQLSFGPPRSPGVKYYREFMQWATANGVPVDFGAAHGYETDTGAGPEGAATFFKQNRADTPKGIPLYISETNVSADLGDAELDRSDAAASFLRTIAETAGVVDALSYWAFTDIFEEAGQADKPFHGGFGLQTIHGIKKPSYRLLQILHKVGQRRVPLTLSGAPATAGGIAITGAAGGGVDVLLYNHALATGDGSKPTPAQPAKLTVEVRGLRSRARARVQLIDEDHTNPQREWVQMGSPEYPSRRQLRALQDASELHGHPLELKTDRATGITSFSLTLPAEGVAAIHITS</sequence>
<dbReference type="Proteomes" id="UP001501442">
    <property type="component" value="Unassembled WGS sequence"/>
</dbReference>
<evidence type="ECO:0000256" key="2">
    <source>
        <dbReference type="ARBA" id="ARBA00022801"/>
    </source>
</evidence>